<accession>A0A9J7Z664</accession>
<dbReference type="GO" id="GO:0072659">
    <property type="term" value="P:protein localization to plasma membrane"/>
    <property type="evidence" value="ECO:0007669"/>
    <property type="project" value="TreeGrafter"/>
</dbReference>
<keyword evidence="9" id="KW-1185">Reference proteome</keyword>
<evidence type="ECO:0000256" key="1">
    <source>
        <dbReference type="ARBA" id="ARBA00004236"/>
    </source>
</evidence>
<reference evidence="8" key="2">
    <citation type="submission" date="2025-09" db="UniProtKB">
        <authorList>
            <consortium name="Ensembl"/>
        </authorList>
    </citation>
    <scope>IDENTIFICATION</scope>
</reference>
<dbReference type="PANTHER" id="PTHR31220">
    <property type="entry name" value="HYCCIN RELATED"/>
    <property type="match status" value="1"/>
</dbReference>
<keyword evidence="4" id="KW-0963">Cytoplasm</keyword>
<dbReference type="GO" id="GO:0046854">
    <property type="term" value="P:phosphatidylinositol phosphate biosynthetic process"/>
    <property type="evidence" value="ECO:0007669"/>
    <property type="project" value="TreeGrafter"/>
</dbReference>
<proteinExistence type="inferred from homology"/>
<organism evidence="8 9">
    <name type="scientific">Cyprinus carpio carpio</name>
    <dbReference type="NCBI Taxonomy" id="630221"/>
    <lineage>
        <taxon>Eukaryota</taxon>
        <taxon>Metazoa</taxon>
        <taxon>Chordata</taxon>
        <taxon>Craniata</taxon>
        <taxon>Vertebrata</taxon>
        <taxon>Euteleostomi</taxon>
        <taxon>Actinopterygii</taxon>
        <taxon>Neopterygii</taxon>
        <taxon>Teleostei</taxon>
        <taxon>Ostariophysi</taxon>
        <taxon>Cypriniformes</taxon>
        <taxon>Cyprinidae</taxon>
        <taxon>Cyprininae</taxon>
        <taxon>Cyprinus</taxon>
    </lineage>
</organism>
<evidence type="ECO:0000313" key="9">
    <source>
        <dbReference type="Proteomes" id="UP001108240"/>
    </source>
</evidence>
<comment type="similarity">
    <text evidence="6">Belongs to the Hyccin family.</text>
</comment>
<reference evidence="8" key="1">
    <citation type="submission" date="2025-08" db="UniProtKB">
        <authorList>
            <consortium name="Ensembl"/>
        </authorList>
    </citation>
    <scope>IDENTIFICATION</scope>
</reference>
<dbReference type="PANTHER" id="PTHR31220:SF4">
    <property type="entry name" value="HYCCIN"/>
    <property type="match status" value="1"/>
</dbReference>
<evidence type="ECO:0000256" key="5">
    <source>
        <dbReference type="ARBA" id="ARBA00023136"/>
    </source>
</evidence>
<comment type="subcellular location">
    <subcellularLocation>
        <location evidence="1">Cell membrane</location>
    </subcellularLocation>
    <subcellularLocation>
        <location evidence="2">Cytoplasm</location>
        <location evidence="2">Cytosol</location>
    </subcellularLocation>
</comment>
<keyword evidence="5" id="KW-0472">Membrane</keyword>
<evidence type="ECO:0000256" key="2">
    <source>
        <dbReference type="ARBA" id="ARBA00004514"/>
    </source>
</evidence>
<feature type="region of interest" description="Disordered" evidence="7">
    <location>
        <begin position="295"/>
        <end position="339"/>
    </location>
</feature>
<evidence type="ECO:0000256" key="7">
    <source>
        <dbReference type="SAM" id="MobiDB-lite"/>
    </source>
</evidence>
<keyword evidence="3" id="KW-1003">Cell membrane</keyword>
<dbReference type="Ensembl" id="ENSCCRT00000133976.1">
    <property type="protein sequence ID" value="ENSCCRP00000128519.1"/>
    <property type="gene ID" value="ENSCCRG00000028330.2"/>
</dbReference>
<sequence length="429" mass="46142">MAVFSAVFQTLPETAVSSYAASLKDKGSLVPALYKVIRENYSDEIVDKDGQSKVLSFTIPSLSKPSVYHEPSSIGSLALTEGALANHGLSRVVYSGPHLQRETFTAQNRFEVLTFLLLCYNASLSYMSSSSLQSLCQLSSRVSICGYPRQQVRRYKGISSRLMVTSEFLVQLITGIHFALCNGEVDLGSRALDDVLYRAQLELFPEALLVGNAIKSSLHGASLKANKEGTRSIQVEITPTASRISRNAVTSLSIRGHRWKRHDAVDLGSPDELTEIAEVDEGICTQACAAPSSPPTIVISSGSSSGGKPGGKGLRRLTGRSSKDKDSATGAEQLSRKQATVRAMSENLELLSLKRLTLTKSGSLSLSRTASAVFSRSFEQVSSVLSSSPTANHVAEVDEGGVAYLEHLSPAHQHRQRSPTISIHVTSDL</sequence>
<dbReference type="Pfam" id="PF09790">
    <property type="entry name" value="Hyccin"/>
    <property type="match status" value="1"/>
</dbReference>
<dbReference type="GeneTree" id="ENSGT00390000011295"/>
<dbReference type="Proteomes" id="UP001108240">
    <property type="component" value="Unplaced"/>
</dbReference>
<protein>
    <submittedName>
        <fullName evidence="8">Hyccin PI4KA lipid kinase complex subunit 1</fullName>
    </submittedName>
</protein>
<evidence type="ECO:0000256" key="3">
    <source>
        <dbReference type="ARBA" id="ARBA00022475"/>
    </source>
</evidence>
<evidence type="ECO:0000256" key="6">
    <source>
        <dbReference type="ARBA" id="ARBA00034482"/>
    </source>
</evidence>
<evidence type="ECO:0000256" key="4">
    <source>
        <dbReference type="ARBA" id="ARBA00022490"/>
    </source>
</evidence>
<evidence type="ECO:0000313" key="8">
    <source>
        <dbReference type="Ensembl" id="ENSCCRP00000128519.1"/>
    </source>
</evidence>
<dbReference type="AlphaFoldDB" id="A0A9J7Z664"/>
<name>A0A9J7Z664_CYPCA</name>
<dbReference type="GO" id="GO:0005829">
    <property type="term" value="C:cytosol"/>
    <property type="evidence" value="ECO:0007669"/>
    <property type="project" value="UniProtKB-SubCell"/>
</dbReference>
<dbReference type="GO" id="GO:0005886">
    <property type="term" value="C:plasma membrane"/>
    <property type="evidence" value="ECO:0007669"/>
    <property type="project" value="UniProtKB-SubCell"/>
</dbReference>
<dbReference type="InterPro" id="IPR018619">
    <property type="entry name" value="Hyccin"/>
</dbReference>